<dbReference type="EMBL" id="CP043504">
    <property type="protein sequence ID" value="QEO08608.1"/>
    <property type="molecule type" value="Genomic_DNA"/>
</dbReference>
<keyword evidence="2" id="KW-0812">Transmembrane</keyword>
<keyword evidence="3" id="KW-0808">Transferase</keyword>
<dbReference type="PANTHER" id="PTHR43685">
    <property type="entry name" value="GLYCOSYLTRANSFERASE"/>
    <property type="match status" value="1"/>
</dbReference>
<dbReference type="GO" id="GO:0016740">
    <property type="term" value="F:transferase activity"/>
    <property type="evidence" value="ECO:0007669"/>
    <property type="project" value="UniProtKB-KW"/>
</dbReference>
<name>A0A5C1Y5C7_9MICO</name>
<evidence type="ECO:0000313" key="4">
    <source>
        <dbReference type="Proteomes" id="UP000322159"/>
    </source>
</evidence>
<feature type="transmembrane region" description="Helical" evidence="2">
    <location>
        <begin position="689"/>
        <end position="707"/>
    </location>
</feature>
<keyword evidence="2" id="KW-0472">Membrane</keyword>
<evidence type="ECO:0000256" key="2">
    <source>
        <dbReference type="SAM" id="Phobius"/>
    </source>
</evidence>
<accession>A0A5C1Y5C7</accession>
<keyword evidence="4" id="KW-1185">Reference proteome</keyword>
<organism evidence="3 4">
    <name type="scientific">Protaetiibacter larvae</name>
    <dbReference type="NCBI Taxonomy" id="2592654"/>
    <lineage>
        <taxon>Bacteria</taxon>
        <taxon>Bacillati</taxon>
        <taxon>Actinomycetota</taxon>
        <taxon>Actinomycetes</taxon>
        <taxon>Micrococcales</taxon>
        <taxon>Microbacteriaceae</taxon>
        <taxon>Protaetiibacter</taxon>
    </lineage>
</organism>
<dbReference type="KEGG" id="lyk:FLP23_00320"/>
<feature type="transmembrane region" description="Helical" evidence="2">
    <location>
        <begin position="623"/>
        <end position="645"/>
    </location>
</feature>
<dbReference type="AlphaFoldDB" id="A0A5C1Y5C7"/>
<feature type="transmembrane region" description="Helical" evidence="2">
    <location>
        <begin position="893"/>
        <end position="914"/>
    </location>
</feature>
<dbReference type="OrthoDB" id="3734530at2"/>
<dbReference type="Gene3D" id="3.90.550.10">
    <property type="entry name" value="Spore Coat Polysaccharide Biosynthesis Protein SpsA, Chain A"/>
    <property type="match status" value="1"/>
</dbReference>
<dbReference type="Pfam" id="PF13641">
    <property type="entry name" value="Glyco_tranf_2_3"/>
    <property type="match status" value="1"/>
</dbReference>
<dbReference type="PANTHER" id="PTHR43685:SF3">
    <property type="entry name" value="SLR2126 PROTEIN"/>
    <property type="match status" value="1"/>
</dbReference>
<reference evidence="3 4" key="1">
    <citation type="submission" date="2019-09" db="EMBL/GenBank/DDBJ databases">
        <title>Genome sequencing of strain KACC 19322.</title>
        <authorList>
            <person name="Heo J."/>
            <person name="Kim S.-J."/>
            <person name="Kim J.-S."/>
            <person name="Hong S.-B."/>
            <person name="Kwon S.-W."/>
        </authorList>
    </citation>
    <scope>NUCLEOTIDE SEQUENCE [LARGE SCALE GENOMIC DNA]</scope>
    <source>
        <strain evidence="3 4">KACC 19322</strain>
    </source>
</reference>
<feature type="transmembrane region" description="Helical" evidence="2">
    <location>
        <begin position="516"/>
        <end position="544"/>
    </location>
</feature>
<proteinExistence type="predicted"/>
<feature type="transmembrane region" description="Helical" evidence="2">
    <location>
        <begin position="434"/>
        <end position="455"/>
    </location>
</feature>
<dbReference type="InterPro" id="IPR050834">
    <property type="entry name" value="Glycosyltransf_2"/>
</dbReference>
<feature type="transmembrane region" description="Helical" evidence="2">
    <location>
        <begin position="652"/>
        <end position="669"/>
    </location>
</feature>
<gene>
    <name evidence="3" type="ORF">FLP23_00320</name>
</gene>
<keyword evidence="2" id="KW-1133">Transmembrane helix</keyword>
<dbReference type="Proteomes" id="UP000322159">
    <property type="component" value="Chromosome"/>
</dbReference>
<protein>
    <submittedName>
        <fullName evidence="3">Glycosyltransferase family 2 protein</fullName>
    </submittedName>
</protein>
<feature type="region of interest" description="Disordered" evidence="1">
    <location>
        <begin position="923"/>
        <end position="943"/>
    </location>
</feature>
<sequence>MPRVTAVLVVQDGDRWLGATLEALAAQTRRPDALVVVAEPTTTLDADASAAAGVTQLVTATGGTFGVGIARALRATTPVADEEEWLWLLRADTAPAPDALRALLSAIELAPSVAVAGPKLVDANDPARIRSYGETVSRLGTTVALVDDELDQAQYDQASDVLAVAVEGAIVRRAVWHAVDGLDAGLPSTDAGLDLGIRVRLAGHRIVRVPAARVLRARRPEDVARKRPSSTRRLSRLARTAQLHRRFVYAPALAVPLHWLSLLPLAVVRSLGQLLAKRPGAVPGEIASAFRAAFDGTVPGARIRLRRARNVGWRAIAPLRLTGAPLREHRAHERDQADERLGREPDLVRAAFLGGGTWVVAASIALGVVLFWRLLGATSLEGGGLLPLAGSPSQLWGKLGWGPREIGAGFTGAADPANSLWALLGSATWWDPSFSVVLLWITALPFAALGAWWAATRVSERVWPPVAAALLWAVAPVFLTALGEGRIGAVLVHLLLPWLVLALIEGARSWSAAAAASLLFAAIVAAAPSLAPALLLAVLAWAVARPRGFVRIIGVPIPAIALVAPLVIDAVRRGTPLAILADPGVVQPSAPPSGWGLLIARPDAGTAGWDGLLAVFGVGATPWATLIPAALLAPLALVALLALFFRGARRSIPALALAAVGLATAWAAGHVQVTSLGAATAGPWPGAGLSLYWLGIVGAAVVALEALGRAAVAAGIVVTVAAAAAVVPLLAAPILGTSPVHPGDGRQLPALAAAAGSSDPGIGTLVLTPQPDGSLQVRLERGEGTTLDDQSALFAGRTQPSEEDAALAELAGNLASRGGFDPVPGLQRFQIGFVLVSPEAADVAREQSATRERAVESLDATAALTPASDSAEGTLWTFPALERMPEQASGRGAYGIGVLAVQGAVVLFALLLALPTRRRRRVVQTRSSTDEPAATTFDEESDG</sequence>
<feature type="transmembrane region" description="Helical" evidence="2">
    <location>
        <begin position="487"/>
        <end position="504"/>
    </location>
</feature>
<feature type="transmembrane region" description="Helical" evidence="2">
    <location>
        <begin position="462"/>
        <end position="481"/>
    </location>
</feature>
<feature type="transmembrane region" description="Helical" evidence="2">
    <location>
        <begin position="350"/>
        <end position="372"/>
    </location>
</feature>
<feature type="transmembrane region" description="Helical" evidence="2">
    <location>
        <begin position="714"/>
        <end position="735"/>
    </location>
</feature>
<evidence type="ECO:0000313" key="3">
    <source>
        <dbReference type="EMBL" id="QEO08608.1"/>
    </source>
</evidence>
<dbReference type="InterPro" id="IPR029044">
    <property type="entry name" value="Nucleotide-diphossugar_trans"/>
</dbReference>
<dbReference type="RefSeq" id="WP_149324041.1">
    <property type="nucleotide sequence ID" value="NZ_CP043504.1"/>
</dbReference>
<dbReference type="SUPFAM" id="SSF53448">
    <property type="entry name" value="Nucleotide-diphospho-sugar transferases"/>
    <property type="match status" value="1"/>
</dbReference>
<evidence type="ECO:0000256" key="1">
    <source>
        <dbReference type="SAM" id="MobiDB-lite"/>
    </source>
</evidence>